<dbReference type="EMBL" id="LGRX02000659">
    <property type="protein sequence ID" value="KAK3287872.1"/>
    <property type="molecule type" value="Genomic_DNA"/>
</dbReference>
<organism evidence="1 2">
    <name type="scientific">Cymbomonas tetramitiformis</name>
    <dbReference type="NCBI Taxonomy" id="36881"/>
    <lineage>
        <taxon>Eukaryota</taxon>
        <taxon>Viridiplantae</taxon>
        <taxon>Chlorophyta</taxon>
        <taxon>Pyramimonadophyceae</taxon>
        <taxon>Pyramimonadales</taxon>
        <taxon>Pyramimonadaceae</taxon>
        <taxon>Cymbomonas</taxon>
    </lineage>
</organism>
<reference evidence="1 2" key="1">
    <citation type="journal article" date="2015" name="Genome Biol. Evol.">
        <title>Comparative Genomics of a Bacterivorous Green Alga Reveals Evolutionary Causalities and Consequences of Phago-Mixotrophic Mode of Nutrition.</title>
        <authorList>
            <person name="Burns J.A."/>
            <person name="Paasch A."/>
            <person name="Narechania A."/>
            <person name="Kim E."/>
        </authorList>
    </citation>
    <scope>NUCLEOTIDE SEQUENCE [LARGE SCALE GENOMIC DNA]</scope>
    <source>
        <strain evidence="1 2">PLY_AMNH</strain>
    </source>
</reference>
<comment type="caution">
    <text evidence="1">The sequence shown here is derived from an EMBL/GenBank/DDBJ whole genome shotgun (WGS) entry which is preliminary data.</text>
</comment>
<keyword evidence="2" id="KW-1185">Reference proteome</keyword>
<evidence type="ECO:0000313" key="1">
    <source>
        <dbReference type="EMBL" id="KAK3287872.1"/>
    </source>
</evidence>
<name>A0AAE0H0S6_9CHLO</name>
<dbReference type="Proteomes" id="UP001190700">
    <property type="component" value="Unassembled WGS sequence"/>
</dbReference>
<proteinExistence type="predicted"/>
<accession>A0AAE0H0S6</accession>
<dbReference type="AlphaFoldDB" id="A0AAE0H0S6"/>
<protein>
    <submittedName>
        <fullName evidence="1">Uncharacterized protein</fullName>
    </submittedName>
</protein>
<sequence length="97" mass="10356">MFFSYLEDVADVAYFFLFFDGGMTTARVFGRLGSMTGNGGEDWSVGGVKSTNVVDLGSSSGITPEVEHEFDEDTLGACGNPGWECANGSGQLRRQAQ</sequence>
<evidence type="ECO:0000313" key="2">
    <source>
        <dbReference type="Proteomes" id="UP001190700"/>
    </source>
</evidence>
<gene>
    <name evidence="1" type="ORF">CYMTET_4636</name>
</gene>